<dbReference type="Proteomes" id="UP000287547">
    <property type="component" value="Unassembled WGS sequence"/>
</dbReference>
<dbReference type="EMBL" id="QHKI01000066">
    <property type="protein sequence ID" value="RSM70475.1"/>
    <property type="molecule type" value="Genomic_DNA"/>
</dbReference>
<proteinExistence type="predicted"/>
<reference evidence="1 2" key="1">
    <citation type="submission" date="2018-05" db="EMBL/GenBank/DDBJ databases">
        <title>Evolution of GPA BGCs.</title>
        <authorList>
            <person name="Waglechner N."/>
            <person name="Wright G.D."/>
        </authorList>
    </citation>
    <scope>NUCLEOTIDE SEQUENCE [LARGE SCALE GENOMIC DNA]</scope>
    <source>
        <strain evidence="1 2">A82846</strain>
    </source>
</reference>
<sequence length="343" mass="37982">MLIGEARAIAQRWTTTEGIHLPGFAGAFLQGSVLWTPSDAHHPRDSDVDVMVVVDSDDFPPAPGKFWYDGVLLEASVMGAVQLRSPEAVLSDYHLAGNMHLPGILADPTGNLGTVHTTVAQHFADERWVLARCEDAMNRVRRWLTSMDPSAPLPDQVTSWLFGTGVMTHVLLVAGLRNPTVRRRYAAVRDLLRHNERLDYHETLLAHLGAADLTTRQVREHLQALEKVFDAARTVEAPYRFSSDITDTARPIAIDGTHDLITAGLHREAMFWIVATYCRCLTKLSLAGLATTSYDTSFNSLLADLGVQTAEDRQRKATEALTALPDLRNMALLLHKNTKQHNP</sequence>
<evidence type="ECO:0000313" key="2">
    <source>
        <dbReference type="Proteomes" id="UP000287547"/>
    </source>
</evidence>
<accession>A0A428YPS8</accession>
<dbReference type="AlphaFoldDB" id="A0A428YPS8"/>
<name>A0A428YPS8_KIBAR</name>
<comment type="caution">
    <text evidence="1">The sequence shown here is derived from an EMBL/GenBank/DDBJ whole genome shotgun (WGS) entry which is preliminary data.</text>
</comment>
<evidence type="ECO:0000313" key="1">
    <source>
        <dbReference type="EMBL" id="RSM70475.1"/>
    </source>
</evidence>
<evidence type="ECO:0008006" key="3">
    <source>
        <dbReference type="Google" id="ProtNLM"/>
    </source>
</evidence>
<gene>
    <name evidence="1" type="ORF">DMH04_44550</name>
</gene>
<protein>
    <recommendedName>
        <fullName evidence="3">Nucleotidyltransferase domain-containing protein</fullName>
    </recommendedName>
</protein>
<organism evidence="1 2">
    <name type="scientific">Kibdelosporangium aridum</name>
    <dbReference type="NCBI Taxonomy" id="2030"/>
    <lineage>
        <taxon>Bacteria</taxon>
        <taxon>Bacillati</taxon>
        <taxon>Actinomycetota</taxon>
        <taxon>Actinomycetes</taxon>
        <taxon>Pseudonocardiales</taxon>
        <taxon>Pseudonocardiaceae</taxon>
        <taxon>Kibdelosporangium</taxon>
    </lineage>
</organism>